<dbReference type="SMART" id="SM00530">
    <property type="entry name" value="HTH_XRE"/>
    <property type="match status" value="1"/>
</dbReference>
<dbReference type="InterPro" id="IPR010982">
    <property type="entry name" value="Lambda_DNA-bd_dom_sf"/>
</dbReference>
<dbReference type="InterPro" id="IPR001387">
    <property type="entry name" value="Cro/C1-type_HTH"/>
</dbReference>
<organism evidence="2 3">
    <name type="scientific">Clostridium weizhouense</name>
    <dbReference type="NCBI Taxonomy" id="2859781"/>
    <lineage>
        <taxon>Bacteria</taxon>
        <taxon>Bacillati</taxon>
        <taxon>Bacillota</taxon>
        <taxon>Clostridia</taxon>
        <taxon>Eubacteriales</taxon>
        <taxon>Clostridiaceae</taxon>
        <taxon>Clostridium</taxon>
    </lineage>
</organism>
<dbReference type="SUPFAM" id="SSF47413">
    <property type="entry name" value="lambda repressor-like DNA-binding domains"/>
    <property type="match status" value="1"/>
</dbReference>
<dbReference type="Pfam" id="PF01381">
    <property type="entry name" value="HTH_3"/>
    <property type="match status" value="1"/>
</dbReference>
<dbReference type="Gene3D" id="1.10.260.40">
    <property type="entry name" value="lambda repressor-like DNA-binding domains"/>
    <property type="match status" value="1"/>
</dbReference>
<evidence type="ECO:0000313" key="2">
    <source>
        <dbReference type="EMBL" id="MBW6410964.1"/>
    </source>
</evidence>
<dbReference type="EMBL" id="JAHXPT010000010">
    <property type="protein sequence ID" value="MBW6410964.1"/>
    <property type="molecule type" value="Genomic_DNA"/>
</dbReference>
<evidence type="ECO:0000313" key="3">
    <source>
        <dbReference type="Proteomes" id="UP001519921"/>
    </source>
</evidence>
<proteinExistence type="predicted"/>
<sequence>MTLRERIAYTRTIYKLSQTNVADALGVSRNYISMIENNNGNVGATTERLEEILNIIYKLGEEKKKGRLQDVLNDLKTINKNNKE</sequence>
<protein>
    <submittedName>
        <fullName evidence="2">Helix-turn-helix domain-containing protein</fullName>
    </submittedName>
</protein>
<evidence type="ECO:0000259" key="1">
    <source>
        <dbReference type="PROSITE" id="PS50943"/>
    </source>
</evidence>
<accession>A0ABS7AQM6</accession>
<keyword evidence="3" id="KW-1185">Reference proteome</keyword>
<gene>
    <name evidence="2" type="ORF">KYD98_12740</name>
</gene>
<dbReference type="CDD" id="cd00093">
    <property type="entry name" value="HTH_XRE"/>
    <property type="match status" value="1"/>
</dbReference>
<comment type="caution">
    <text evidence="2">The sequence shown here is derived from an EMBL/GenBank/DDBJ whole genome shotgun (WGS) entry which is preliminary data.</text>
</comment>
<dbReference type="Proteomes" id="UP001519921">
    <property type="component" value="Unassembled WGS sequence"/>
</dbReference>
<reference evidence="2 3" key="1">
    <citation type="submission" date="2021-07" db="EMBL/GenBank/DDBJ databases">
        <title>Clostridium weizhouense sp. nov., an anaerobic bacterium isolated from activated sludge of Petroleum wastewater.</title>
        <authorList>
            <person name="Li Q."/>
        </authorList>
    </citation>
    <scope>NUCLEOTIDE SEQUENCE [LARGE SCALE GENOMIC DNA]</scope>
    <source>
        <strain evidence="2 3">YB-6</strain>
    </source>
</reference>
<dbReference type="RefSeq" id="WP_219780430.1">
    <property type="nucleotide sequence ID" value="NZ_JAHXPT010000010.1"/>
</dbReference>
<dbReference type="PROSITE" id="PS50943">
    <property type="entry name" value="HTH_CROC1"/>
    <property type="match status" value="1"/>
</dbReference>
<name>A0ABS7AQM6_9CLOT</name>
<feature type="domain" description="HTH cro/C1-type" evidence="1">
    <location>
        <begin position="7"/>
        <end position="59"/>
    </location>
</feature>